<comment type="caution">
    <text evidence="1">The sequence shown here is derived from an EMBL/GenBank/DDBJ whole genome shotgun (WGS) entry which is preliminary data.</text>
</comment>
<accession>A0AAV6HS93</accession>
<name>A0AAV6HS93_9ERIC</name>
<evidence type="ECO:0000313" key="1">
    <source>
        <dbReference type="EMBL" id="KAG5514991.1"/>
    </source>
</evidence>
<organism evidence="1 2">
    <name type="scientific">Rhododendron griersonianum</name>
    <dbReference type="NCBI Taxonomy" id="479676"/>
    <lineage>
        <taxon>Eukaryota</taxon>
        <taxon>Viridiplantae</taxon>
        <taxon>Streptophyta</taxon>
        <taxon>Embryophyta</taxon>
        <taxon>Tracheophyta</taxon>
        <taxon>Spermatophyta</taxon>
        <taxon>Magnoliopsida</taxon>
        <taxon>eudicotyledons</taxon>
        <taxon>Gunneridae</taxon>
        <taxon>Pentapetalae</taxon>
        <taxon>asterids</taxon>
        <taxon>Ericales</taxon>
        <taxon>Ericaceae</taxon>
        <taxon>Ericoideae</taxon>
        <taxon>Rhodoreae</taxon>
        <taxon>Rhododendron</taxon>
    </lineage>
</organism>
<reference evidence="1 2" key="1">
    <citation type="submission" date="2020-08" db="EMBL/GenBank/DDBJ databases">
        <title>Plant Genome Project.</title>
        <authorList>
            <person name="Zhang R.-G."/>
        </authorList>
    </citation>
    <scope>NUCLEOTIDE SEQUENCE [LARGE SCALE GENOMIC DNA]</scope>
    <source>
        <strain evidence="1">WSP0</strain>
        <tissue evidence="1">Leaf</tissue>
    </source>
</reference>
<evidence type="ECO:0000313" key="2">
    <source>
        <dbReference type="Proteomes" id="UP000823749"/>
    </source>
</evidence>
<dbReference type="AlphaFoldDB" id="A0AAV6HS93"/>
<dbReference type="EMBL" id="JACTNZ010000013">
    <property type="protein sequence ID" value="KAG5514991.1"/>
    <property type="molecule type" value="Genomic_DNA"/>
</dbReference>
<sequence>MILPPLTPRENRRWSFVVRQRLIVQKITFTGPPHDGVVDFGIERERERSWVEKRGGGQ</sequence>
<proteinExistence type="predicted"/>
<gene>
    <name evidence="1" type="ORF">RHGRI_036134</name>
</gene>
<keyword evidence="2" id="KW-1185">Reference proteome</keyword>
<protein>
    <submittedName>
        <fullName evidence="1">Uncharacterized protein</fullName>
    </submittedName>
</protein>
<dbReference type="Proteomes" id="UP000823749">
    <property type="component" value="Chromosome 13"/>
</dbReference>